<dbReference type="AlphaFoldDB" id="A0A1C3N4P2"/>
<accession>A0A1C3N4P2</accession>
<reference evidence="2" key="1">
    <citation type="submission" date="2016-06" db="EMBL/GenBank/DDBJ databases">
        <authorList>
            <person name="Varghese N."/>
        </authorList>
    </citation>
    <scope>NUCLEOTIDE SEQUENCE [LARGE SCALE GENOMIC DNA]</scope>
    <source>
        <strain evidence="2">DSM 45344</strain>
    </source>
</reference>
<gene>
    <name evidence="1" type="ORF">GA0070620_3075</name>
</gene>
<dbReference type="OrthoDB" id="4177068at2"/>
<dbReference type="RefSeq" id="WP_091591413.1">
    <property type="nucleotide sequence ID" value="NZ_JBHRWG010000004.1"/>
</dbReference>
<dbReference type="STRING" id="307121.GA0070620_3075"/>
<proteinExistence type="predicted"/>
<organism evidence="1 2">
    <name type="scientific">Micromonospora krabiensis</name>
    <dbReference type="NCBI Taxonomy" id="307121"/>
    <lineage>
        <taxon>Bacteria</taxon>
        <taxon>Bacillati</taxon>
        <taxon>Actinomycetota</taxon>
        <taxon>Actinomycetes</taxon>
        <taxon>Micromonosporales</taxon>
        <taxon>Micromonosporaceae</taxon>
        <taxon>Micromonospora</taxon>
    </lineage>
</organism>
<dbReference type="EMBL" id="LT598496">
    <property type="protein sequence ID" value="SBV27551.1"/>
    <property type="molecule type" value="Genomic_DNA"/>
</dbReference>
<keyword evidence="2" id="KW-1185">Reference proteome</keyword>
<dbReference type="Proteomes" id="UP000199393">
    <property type="component" value="Chromosome I"/>
</dbReference>
<evidence type="ECO:0000313" key="2">
    <source>
        <dbReference type="Proteomes" id="UP000199393"/>
    </source>
</evidence>
<sequence length="262" mass="30270">MHDPMVVAFEIRRPWPERSKLHDAKPGQPRWQARYHHVCGDHCRAERAKHEASNPFPWWRPGSYSAFWTIAGRGWYWPAFITIWHVEPGGQDSGEVCKHQERTQQPDGTWKYELRSGWRWHVHHWCIQIPPLQHMRRRLLTRCQWCGGRSRKGDAVNVSNGGGGKRGPWWRGERHLMHMDCSAVQSAHRVCLCVDPVCDDADSKGQPYGFCARCGQRRAFQATTARLDRMRLLAAVPEGQRDPAVYARVCDMAEADERAGKS</sequence>
<evidence type="ECO:0000313" key="1">
    <source>
        <dbReference type="EMBL" id="SBV27551.1"/>
    </source>
</evidence>
<protein>
    <submittedName>
        <fullName evidence="1">Uncharacterized protein</fullName>
    </submittedName>
</protein>
<name>A0A1C3N4P2_9ACTN</name>